<dbReference type="GO" id="GO:0005829">
    <property type="term" value="C:cytosol"/>
    <property type="evidence" value="ECO:0007669"/>
    <property type="project" value="TreeGrafter"/>
</dbReference>
<dbReference type="EMBL" id="JACRIW010000047">
    <property type="protein sequence ID" value="MBI5169200.1"/>
    <property type="molecule type" value="Genomic_DNA"/>
</dbReference>
<dbReference type="GO" id="GO:0006426">
    <property type="term" value="P:glycyl-tRNA aminoacylation"/>
    <property type="evidence" value="ECO:0007669"/>
    <property type="project" value="UniProtKB-UniRule"/>
</dbReference>
<dbReference type="HAMAP" id="MF_00255">
    <property type="entry name" value="Gly_tRNA_synth_beta"/>
    <property type="match status" value="1"/>
</dbReference>
<keyword evidence="8 10" id="KW-0030">Aminoacyl-tRNA synthetase</keyword>
<keyword evidence="7 10" id="KW-0648">Protein biosynthesis</keyword>
<dbReference type="GO" id="GO:0004820">
    <property type="term" value="F:glycine-tRNA ligase activity"/>
    <property type="evidence" value="ECO:0007669"/>
    <property type="project" value="UniProtKB-UniRule"/>
</dbReference>
<comment type="catalytic activity">
    <reaction evidence="9 10">
        <text>tRNA(Gly) + glycine + ATP = glycyl-tRNA(Gly) + AMP + diphosphate</text>
        <dbReference type="Rhea" id="RHEA:16013"/>
        <dbReference type="Rhea" id="RHEA-COMP:9664"/>
        <dbReference type="Rhea" id="RHEA-COMP:9683"/>
        <dbReference type="ChEBI" id="CHEBI:30616"/>
        <dbReference type="ChEBI" id="CHEBI:33019"/>
        <dbReference type="ChEBI" id="CHEBI:57305"/>
        <dbReference type="ChEBI" id="CHEBI:78442"/>
        <dbReference type="ChEBI" id="CHEBI:78522"/>
        <dbReference type="ChEBI" id="CHEBI:456215"/>
        <dbReference type="EC" id="6.1.1.14"/>
    </reaction>
</comment>
<evidence type="ECO:0000256" key="6">
    <source>
        <dbReference type="ARBA" id="ARBA00022840"/>
    </source>
</evidence>
<dbReference type="PANTHER" id="PTHR30075">
    <property type="entry name" value="GLYCYL-TRNA SYNTHETASE"/>
    <property type="match status" value="1"/>
</dbReference>
<dbReference type="PRINTS" id="PR01045">
    <property type="entry name" value="TRNASYNTHGB"/>
</dbReference>
<gene>
    <name evidence="10" type="primary">glyS</name>
    <name evidence="12" type="ORF">HZA61_06905</name>
</gene>
<keyword evidence="3 10" id="KW-0963">Cytoplasm</keyword>
<keyword evidence="5 10" id="KW-0547">Nucleotide-binding</keyword>
<organism evidence="12 13">
    <name type="scientific">Eiseniibacteriota bacterium</name>
    <dbReference type="NCBI Taxonomy" id="2212470"/>
    <lineage>
        <taxon>Bacteria</taxon>
        <taxon>Candidatus Eiseniibacteriota</taxon>
    </lineage>
</organism>
<dbReference type="EC" id="6.1.1.14" evidence="10"/>
<evidence type="ECO:0000256" key="2">
    <source>
        <dbReference type="ARBA" id="ARBA00008226"/>
    </source>
</evidence>
<evidence type="ECO:0000256" key="1">
    <source>
        <dbReference type="ARBA" id="ARBA00004496"/>
    </source>
</evidence>
<reference evidence="12" key="1">
    <citation type="submission" date="2020-07" db="EMBL/GenBank/DDBJ databases">
        <title>Huge and variable diversity of episymbiotic CPR bacteria and DPANN archaea in groundwater ecosystems.</title>
        <authorList>
            <person name="He C.Y."/>
            <person name="Keren R."/>
            <person name="Whittaker M."/>
            <person name="Farag I.F."/>
            <person name="Doudna J."/>
            <person name="Cate J.H.D."/>
            <person name="Banfield J.F."/>
        </authorList>
    </citation>
    <scope>NUCLEOTIDE SEQUENCE</scope>
    <source>
        <strain evidence="12">NC_groundwater_1813_Pr3_B-0.1um_71_17</strain>
    </source>
</reference>
<dbReference type="SUPFAM" id="SSF109604">
    <property type="entry name" value="HD-domain/PDEase-like"/>
    <property type="match status" value="1"/>
</dbReference>
<name>A0A933SCJ2_UNCEI</name>
<comment type="subcellular location">
    <subcellularLocation>
        <location evidence="1 10">Cytoplasm</location>
    </subcellularLocation>
</comment>
<proteinExistence type="inferred from homology"/>
<dbReference type="NCBIfam" id="TIGR00211">
    <property type="entry name" value="glyS"/>
    <property type="match status" value="1"/>
</dbReference>
<evidence type="ECO:0000256" key="5">
    <source>
        <dbReference type="ARBA" id="ARBA00022741"/>
    </source>
</evidence>
<dbReference type="PANTHER" id="PTHR30075:SF2">
    <property type="entry name" value="GLYCINE--TRNA LIGASE, CHLOROPLASTIC_MITOCHONDRIAL 2"/>
    <property type="match status" value="1"/>
</dbReference>
<dbReference type="AlphaFoldDB" id="A0A933SCJ2"/>
<evidence type="ECO:0000256" key="8">
    <source>
        <dbReference type="ARBA" id="ARBA00023146"/>
    </source>
</evidence>
<accession>A0A933SCJ2</accession>
<evidence type="ECO:0000256" key="4">
    <source>
        <dbReference type="ARBA" id="ARBA00022598"/>
    </source>
</evidence>
<dbReference type="Pfam" id="PF05746">
    <property type="entry name" value="DALR_1"/>
    <property type="match status" value="1"/>
</dbReference>
<dbReference type="GO" id="GO:0004814">
    <property type="term" value="F:arginine-tRNA ligase activity"/>
    <property type="evidence" value="ECO:0007669"/>
    <property type="project" value="InterPro"/>
</dbReference>
<evidence type="ECO:0000313" key="12">
    <source>
        <dbReference type="EMBL" id="MBI5169200.1"/>
    </source>
</evidence>
<evidence type="ECO:0000256" key="7">
    <source>
        <dbReference type="ARBA" id="ARBA00022917"/>
    </source>
</evidence>
<sequence length="710" mass="76351">MSRDLLFEIGVEELPSSYVPPALDQLERAVRAGLQELRLPFDDVTTFGTPRRLTVLVTDVAERQSDFEEEAMGPAAKAAFDAEGKPTKALVGFCAGKGVDVSAVRRVETAKGEYVAVTVKHVGKGAADVLPGLLGGIAPKLQFPKTMRWDAGDYRFGRPVRWLVALFGDAVLPVQAFGLTAGRASFGHRFLHPGTVDIPSPRKYVEVLKGAFVLADHRVREIAVREQIDKVAAAQGGRVVADDELVDINNFLVEWPTGIPGEFAAQYLDLPREVIVTALREHQRFHAIEKADGTLLPGFIAVRNGDDGGLALVRKGNEGVLVARLEDAKFYWDTDCRQAPAEIVEKLSGVVWMEGLGSLREKASRLESLGGWLADKLAPGSATAARRAALLCKTDLLGEMIGSGKEYASLEGIMGGYYAARAGEPAGVCEAIAEHYRPRGAGDDLPASEAGALLSLADKLDHVAGAFVAGKSPSGSEDPYGVRRAGNGAVRIVLEKKLALDLRAAAMEMTRHFFAANSDLPQAEIMKKLGDFLRTRVDTALEDRGVVYDTREAALEARIQMGAVARPGWCDAADALARAQALGAFRSDPRFAPLVILYKRVANILKASTDALPAAVDEAKLTEPVERALLAALGKAAAETAPLWDSKAYDRILPALLGLESAIHGFFDGVMVNAEDAAVRTNRLKLLADVRDLFMRGWDFSKIVVEGEKA</sequence>
<evidence type="ECO:0000259" key="11">
    <source>
        <dbReference type="SMART" id="SM00836"/>
    </source>
</evidence>
<dbReference type="SMART" id="SM00836">
    <property type="entry name" value="DALR_1"/>
    <property type="match status" value="1"/>
</dbReference>
<dbReference type="Pfam" id="PF02092">
    <property type="entry name" value="tRNA_synt_2f"/>
    <property type="match status" value="1"/>
</dbReference>
<comment type="caution">
    <text evidence="12">The sequence shown here is derived from an EMBL/GenBank/DDBJ whole genome shotgun (WGS) entry which is preliminary data.</text>
</comment>
<feature type="domain" description="DALR anticodon binding" evidence="11">
    <location>
        <begin position="596"/>
        <end position="695"/>
    </location>
</feature>
<dbReference type="PROSITE" id="PS50861">
    <property type="entry name" value="AA_TRNA_LIGASE_II_GLYAB"/>
    <property type="match status" value="1"/>
</dbReference>
<comment type="subunit">
    <text evidence="10">Tetramer of two alpha and two beta subunits.</text>
</comment>
<dbReference type="GO" id="GO:0006420">
    <property type="term" value="P:arginyl-tRNA aminoacylation"/>
    <property type="evidence" value="ECO:0007669"/>
    <property type="project" value="InterPro"/>
</dbReference>
<keyword evidence="6 10" id="KW-0067">ATP-binding</keyword>
<evidence type="ECO:0000256" key="3">
    <source>
        <dbReference type="ARBA" id="ARBA00022490"/>
    </source>
</evidence>
<evidence type="ECO:0000256" key="10">
    <source>
        <dbReference type="HAMAP-Rule" id="MF_00255"/>
    </source>
</evidence>
<evidence type="ECO:0000313" key="13">
    <source>
        <dbReference type="Proteomes" id="UP000696931"/>
    </source>
</evidence>
<dbReference type="InterPro" id="IPR015944">
    <property type="entry name" value="Gly-tRNA-synth_bsu"/>
</dbReference>
<dbReference type="GO" id="GO:0005524">
    <property type="term" value="F:ATP binding"/>
    <property type="evidence" value="ECO:0007669"/>
    <property type="project" value="UniProtKB-UniRule"/>
</dbReference>
<dbReference type="InterPro" id="IPR006194">
    <property type="entry name" value="Gly-tRNA-synth_heterodimer"/>
</dbReference>
<dbReference type="InterPro" id="IPR008909">
    <property type="entry name" value="DALR_anticod-bd"/>
</dbReference>
<protein>
    <recommendedName>
        <fullName evidence="10">Glycine--tRNA ligase beta subunit</fullName>
        <ecNumber evidence="10">6.1.1.14</ecNumber>
    </recommendedName>
    <alternativeName>
        <fullName evidence="10">Glycyl-tRNA synthetase beta subunit</fullName>
        <shortName evidence="10">GlyRS</shortName>
    </alternativeName>
</protein>
<dbReference type="Proteomes" id="UP000696931">
    <property type="component" value="Unassembled WGS sequence"/>
</dbReference>
<comment type="similarity">
    <text evidence="2 10">Belongs to the class-II aminoacyl-tRNA synthetase family.</text>
</comment>
<keyword evidence="4 10" id="KW-0436">Ligase</keyword>
<evidence type="ECO:0000256" key="9">
    <source>
        <dbReference type="ARBA" id="ARBA00047937"/>
    </source>
</evidence>